<sequence>MKKKLIIFILYLFNVYNINKQFYIVVIFVVKVNQILLDLLKLIIIKKKKKKILNIKINWRWKGDEQKNKKELFKKLVKKKGMKKGKRMEDQNLKKQKAGDEKK</sequence>
<keyword evidence="3" id="KW-1185">Reference proteome</keyword>
<reference evidence="2" key="1">
    <citation type="journal article" date="2020" name="Ecol. Evol.">
        <title>Genome structure and content of the rice root-knot nematode (Meloidogyne graminicola).</title>
        <authorList>
            <person name="Phan N.T."/>
            <person name="Danchin E.G.J."/>
            <person name="Klopp C."/>
            <person name="Perfus-Barbeoch L."/>
            <person name="Kozlowski D.K."/>
            <person name="Koutsovoulos G.D."/>
            <person name="Lopez-Roques C."/>
            <person name="Bouchez O."/>
            <person name="Zahm M."/>
            <person name="Besnard G."/>
            <person name="Bellafiore S."/>
        </authorList>
    </citation>
    <scope>NUCLEOTIDE SEQUENCE</scope>
    <source>
        <strain evidence="2">VN-18</strain>
    </source>
</reference>
<accession>A0A8T0A2C2</accession>
<organism evidence="2 3">
    <name type="scientific">Meloidogyne graminicola</name>
    <dbReference type="NCBI Taxonomy" id="189291"/>
    <lineage>
        <taxon>Eukaryota</taxon>
        <taxon>Metazoa</taxon>
        <taxon>Ecdysozoa</taxon>
        <taxon>Nematoda</taxon>
        <taxon>Chromadorea</taxon>
        <taxon>Rhabditida</taxon>
        <taxon>Tylenchina</taxon>
        <taxon>Tylenchomorpha</taxon>
        <taxon>Tylenchoidea</taxon>
        <taxon>Meloidogynidae</taxon>
        <taxon>Meloidogyninae</taxon>
        <taxon>Meloidogyne</taxon>
    </lineage>
</organism>
<gene>
    <name evidence="2" type="ORF">Mgra_00001434</name>
</gene>
<protein>
    <submittedName>
        <fullName evidence="2">Uncharacterized protein</fullName>
    </submittedName>
</protein>
<comment type="caution">
    <text evidence="2">The sequence shown here is derived from an EMBL/GenBank/DDBJ whole genome shotgun (WGS) entry which is preliminary data.</text>
</comment>
<feature type="compositionally biased region" description="Basic and acidic residues" evidence="1">
    <location>
        <begin position="87"/>
        <end position="103"/>
    </location>
</feature>
<evidence type="ECO:0000313" key="3">
    <source>
        <dbReference type="Proteomes" id="UP000605970"/>
    </source>
</evidence>
<evidence type="ECO:0000313" key="2">
    <source>
        <dbReference type="EMBL" id="KAF7639203.1"/>
    </source>
</evidence>
<proteinExistence type="predicted"/>
<dbReference type="EMBL" id="JABEBT010000007">
    <property type="protein sequence ID" value="KAF7639203.1"/>
    <property type="molecule type" value="Genomic_DNA"/>
</dbReference>
<name>A0A8T0A2C2_9BILA</name>
<dbReference type="AlphaFoldDB" id="A0A8T0A2C2"/>
<evidence type="ECO:0000256" key="1">
    <source>
        <dbReference type="SAM" id="MobiDB-lite"/>
    </source>
</evidence>
<feature type="region of interest" description="Disordered" evidence="1">
    <location>
        <begin position="79"/>
        <end position="103"/>
    </location>
</feature>
<dbReference type="Proteomes" id="UP000605970">
    <property type="component" value="Unassembled WGS sequence"/>
</dbReference>